<proteinExistence type="predicted"/>
<evidence type="ECO:0000313" key="2">
    <source>
        <dbReference type="EnsemblPlants" id="PGSC0003DMT400088641"/>
    </source>
</evidence>
<dbReference type="AlphaFoldDB" id="M1DGE8"/>
<dbReference type="HOGENOM" id="CLU_029307_10_2_1"/>
<dbReference type="PANTHER" id="PTHR33180">
    <property type="entry name" value="PHOTOSYSTEM II CP43 REACTION CENTER PROTEIN"/>
    <property type="match status" value="1"/>
</dbReference>
<dbReference type="Proteomes" id="UP000011115">
    <property type="component" value="Unassembled WGS sequence"/>
</dbReference>
<dbReference type="InParanoid" id="M1DGE8"/>
<reference evidence="3" key="1">
    <citation type="journal article" date="2011" name="Nature">
        <title>Genome sequence and analysis of the tuber crop potato.</title>
        <authorList>
            <consortium name="The Potato Genome Sequencing Consortium"/>
        </authorList>
    </citation>
    <scope>NUCLEOTIDE SEQUENCE [LARGE SCALE GENOMIC DNA]</scope>
    <source>
        <strain evidence="3">cv. DM1-3 516 R44</strain>
    </source>
</reference>
<name>M1DGE8_SOLTU</name>
<protein>
    <recommendedName>
        <fullName evidence="4">Integrase core domain containing protein</fullName>
    </recommendedName>
</protein>
<accession>M1DGE8</accession>
<keyword evidence="3" id="KW-1185">Reference proteome</keyword>
<dbReference type="PaxDb" id="4113-PGSC0003DMT400088641"/>
<reference evidence="2" key="2">
    <citation type="submission" date="2015-06" db="UniProtKB">
        <authorList>
            <consortium name="EnsemblPlants"/>
        </authorList>
    </citation>
    <scope>IDENTIFICATION</scope>
    <source>
        <strain evidence="2">DM1-3 516 R44</strain>
    </source>
</reference>
<feature type="compositionally biased region" description="Basic and acidic residues" evidence="1">
    <location>
        <begin position="50"/>
        <end position="63"/>
    </location>
</feature>
<feature type="compositionally biased region" description="Low complexity" evidence="1">
    <location>
        <begin position="82"/>
        <end position="111"/>
    </location>
</feature>
<evidence type="ECO:0000256" key="1">
    <source>
        <dbReference type="SAM" id="MobiDB-lite"/>
    </source>
</evidence>
<sequence length="154" mass="16494">MAMRAKQRQTSFPFPVLITELCRCDGVPRDDARDFEVAPSSSTDILRIEAEYTREEADKRRGALVDTSPEVDVDSIPLEAPLPTLASGTSATSTPSSSSHAPGTSSSSQQTKITQAMILKMGRLAHSANLSATRLERDVPLNIEAAILAALTPL</sequence>
<dbReference type="Gramene" id="PGSC0003DMT400088641">
    <property type="protein sequence ID" value="PGSC0003DMT400088641"/>
    <property type="gene ID" value="PGSC0003DMG400038212"/>
</dbReference>
<dbReference type="PANTHER" id="PTHR33180:SF31">
    <property type="entry name" value="POLYPROTEIN PROTEIN"/>
    <property type="match status" value="1"/>
</dbReference>
<dbReference type="eggNOG" id="ENOG502R85P">
    <property type="taxonomic scope" value="Eukaryota"/>
</dbReference>
<dbReference type="EnsemblPlants" id="PGSC0003DMT400088641">
    <property type="protein sequence ID" value="PGSC0003DMT400088641"/>
    <property type="gene ID" value="PGSC0003DMG400038212"/>
</dbReference>
<evidence type="ECO:0008006" key="4">
    <source>
        <dbReference type="Google" id="ProtNLM"/>
    </source>
</evidence>
<organism evidence="2 3">
    <name type="scientific">Solanum tuberosum</name>
    <name type="common">Potato</name>
    <dbReference type="NCBI Taxonomy" id="4113"/>
    <lineage>
        <taxon>Eukaryota</taxon>
        <taxon>Viridiplantae</taxon>
        <taxon>Streptophyta</taxon>
        <taxon>Embryophyta</taxon>
        <taxon>Tracheophyta</taxon>
        <taxon>Spermatophyta</taxon>
        <taxon>Magnoliopsida</taxon>
        <taxon>eudicotyledons</taxon>
        <taxon>Gunneridae</taxon>
        <taxon>Pentapetalae</taxon>
        <taxon>asterids</taxon>
        <taxon>lamiids</taxon>
        <taxon>Solanales</taxon>
        <taxon>Solanaceae</taxon>
        <taxon>Solanoideae</taxon>
        <taxon>Solaneae</taxon>
        <taxon>Solanum</taxon>
    </lineage>
</organism>
<feature type="region of interest" description="Disordered" evidence="1">
    <location>
        <begin position="50"/>
        <end position="111"/>
    </location>
</feature>
<evidence type="ECO:0000313" key="3">
    <source>
        <dbReference type="Proteomes" id="UP000011115"/>
    </source>
</evidence>